<dbReference type="Gene3D" id="3.40.850.10">
    <property type="entry name" value="Kinesin motor domain"/>
    <property type="match status" value="1"/>
</dbReference>
<dbReference type="GeneID" id="17285331"/>
<dbReference type="RefSeq" id="XP_005792488.1">
    <property type="nucleotide sequence ID" value="XM_005792431.1"/>
</dbReference>
<sequence length="60" mass="6614">MSAESIKVAVRVRPFNGREKEQNSKCIIRMQARGTCVALRHSTLLPAGTKDDHYKSGGRG</sequence>
<reference evidence="2" key="1">
    <citation type="journal article" date="2013" name="Nature">
        <title>Pan genome of the phytoplankton Emiliania underpins its global distribution.</title>
        <authorList>
            <person name="Read B.A."/>
            <person name="Kegel J."/>
            <person name="Klute M.J."/>
            <person name="Kuo A."/>
            <person name="Lefebvre S.C."/>
            <person name="Maumus F."/>
            <person name="Mayer C."/>
            <person name="Miller J."/>
            <person name="Monier A."/>
            <person name="Salamov A."/>
            <person name="Young J."/>
            <person name="Aguilar M."/>
            <person name="Claverie J.M."/>
            <person name="Frickenhaus S."/>
            <person name="Gonzalez K."/>
            <person name="Herman E.K."/>
            <person name="Lin Y.C."/>
            <person name="Napier J."/>
            <person name="Ogata H."/>
            <person name="Sarno A.F."/>
            <person name="Shmutz J."/>
            <person name="Schroeder D."/>
            <person name="de Vargas C."/>
            <person name="Verret F."/>
            <person name="von Dassow P."/>
            <person name="Valentin K."/>
            <person name="Van de Peer Y."/>
            <person name="Wheeler G."/>
            <person name="Dacks J.B."/>
            <person name="Delwiche C.F."/>
            <person name="Dyhrman S.T."/>
            <person name="Glockner G."/>
            <person name="John U."/>
            <person name="Richards T."/>
            <person name="Worden A.Z."/>
            <person name="Zhang X."/>
            <person name="Grigoriev I.V."/>
            <person name="Allen A.E."/>
            <person name="Bidle K."/>
            <person name="Borodovsky M."/>
            <person name="Bowler C."/>
            <person name="Brownlee C."/>
            <person name="Cock J.M."/>
            <person name="Elias M."/>
            <person name="Gladyshev V.N."/>
            <person name="Groth M."/>
            <person name="Guda C."/>
            <person name="Hadaegh A."/>
            <person name="Iglesias-Rodriguez M.D."/>
            <person name="Jenkins J."/>
            <person name="Jones B.M."/>
            <person name="Lawson T."/>
            <person name="Leese F."/>
            <person name="Lindquist E."/>
            <person name="Lobanov A."/>
            <person name="Lomsadze A."/>
            <person name="Malik S.B."/>
            <person name="Marsh M.E."/>
            <person name="Mackinder L."/>
            <person name="Mock T."/>
            <person name="Mueller-Roeber B."/>
            <person name="Pagarete A."/>
            <person name="Parker M."/>
            <person name="Probert I."/>
            <person name="Quesneville H."/>
            <person name="Raines C."/>
            <person name="Rensing S.A."/>
            <person name="Riano-Pachon D.M."/>
            <person name="Richier S."/>
            <person name="Rokitta S."/>
            <person name="Shiraiwa Y."/>
            <person name="Soanes D.M."/>
            <person name="van der Giezen M."/>
            <person name="Wahlund T.M."/>
            <person name="Williams B."/>
            <person name="Wilson W."/>
            <person name="Wolfe G."/>
            <person name="Wurch L.L."/>
        </authorList>
    </citation>
    <scope>NUCLEOTIDE SEQUENCE</scope>
</reference>
<dbReference type="InterPro" id="IPR036961">
    <property type="entry name" value="Kinesin_motor_dom_sf"/>
</dbReference>
<name>A0A0D3KWC4_EMIH1</name>
<dbReference type="KEGG" id="ehx:EMIHUDRAFT_260297"/>
<dbReference type="InterPro" id="IPR027417">
    <property type="entry name" value="P-loop_NTPase"/>
</dbReference>
<reference evidence="1" key="2">
    <citation type="submission" date="2024-10" db="UniProtKB">
        <authorList>
            <consortium name="EnsemblProtists"/>
        </authorList>
    </citation>
    <scope>IDENTIFICATION</scope>
</reference>
<dbReference type="SUPFAM" id="SSF52540">
    <property type="entry name" value="P-loop containing nucleoside triphosphate hydrolases"/>
    <property type="match status" value="1"/>
</dbReference>
<dbReference type="AlphaFoldDB" id="A0A0D3KWC4"/>
<protein>
    <recommendedName>
        <fullName evidence="3">Kinesin motor domain-containing protein</fullName>
    </recommendedName>
</protein>
<proteinExistence type="predicted"/>
<organism evidence="1 2">
    <name type="scientific">Emiliania huxleyi (strain CCMP1516)</name>
    <dbReference type="NCBI Taxonomy" id="280463"/>
    <lineage>
        <taxon>Eukaryota</taxon>
        <taxon>Haptista</taxon>
        <taxon>Haptophyta</taxon>
        <taxon>Prymnesiophyceae</taxon>
        <taxon>Isochrysidales</taxon>
        <taxon>Noelaerhabdaceae</taxon>
        <taxon>Emiliania</taxon>
    </lineage>
</organism>
<dbReference type="PaxDb" id="2903-EOD40059"/>
<accession>A0A0D3KWC4</accession>
<dbReference type="EnsemblProtists" id="EOD40059">
    <property type="protein sequence ID" value="EOD40059"/>
    <property type="gene ID" value="EMIHUDRAFT_260297"/>
</dbReference>
<keyword evidence="2" id="KW-1185">Reference proteome</keyword>
<dbReference type="Proteomes" id="UP000013827">
    <property type="component" value="Unassembled WGS sequence"/>
</dbReference>
<dbReference type="HOGENOM" id="CLU_2946481_0_0_1"/>
<evidence type="ECO:0008006" key="3">
    <source>
        <dbReference type="Google" id="ProtNLM"/>
    </source>
</evidence>
<evidence type="ECO:0000313" key="1">
    <source>
        <dbReference type="EnsemblProtists" id="EOD40059"/>
    </source>
</evidence>
<evidence type="ECO:0000313" key="2">
    <source>
        <dbReference type="Proteomes" id="UP000013827"/>
    </source>
</evidence>
<dbReference type="STRING" id="2903.R1G2J4"/>